<protein>
    <recommendedName>
        <fullName evidence="4">Polysaccharide chain length determinant N-terminal domain-containing protein</fullName>
    </recommendedName>
</protein>
<reference evidence="2 3" key="1">
    <citation type="journal article" date="2019" name="Int. J. Syst. Evol. Microbiol.">
        <title>The Global Catalogue of Microorganisms (GCM) 10K type strain sequencing project: providing services to taxonomists for standard genome sequencing and annotation.</title>
        <authorList>
            <consortium name="The Broad Institute Genomics Platform"/>
            <consortium name="The Broad Institute Genome Sequencing Center for Infectious Disease"/>
            <person name="Wu L."/>
            <person name="Ma J."/>
        </authorList>
    </citation>
    <scope>NUCLEOTIDE SEQUENCE [LARGE SCALE GENOMIC DNA]</scope>
    <source>
        <strain evidence="2 3">JCM 11136</strain>
    </source>
</reference>
<keyword evidence="1" id="KW-0472">Membrane</keyword>
<keyword evidence="3" id="KW-1185">Reference proteome</keyword>
<dbReference type="EMBL" id="BAAAHQ010000054">
    <property type="protein sequence ID" value="GAA0952493.1"/>
    <property type="molecule type" value="Genomic_DNA"/>
</dbReference>
<keyword evidence="1" id="KW-0812">Transmembrane</keyword>
<feature type="transmembrane region" description="Helical" evidence="1">
    <location>
        <begin position="188"/>
        <end position="207"/>
    </location>
</feature>
<organism evidence="2 3">
    <name type="scientific">Nonomuraea longicatena</name>
    <dbReference type="NCBI Taxonomy" id="83682"/>
    <lineage>
        <taxon>Bacteria</taxon>
        <taxon>Bacillati</taxon>
        <taxon>Actinomycetota</taxon>
        <taxon>Actinomycetes</taxon>
        <taxon>Streptosporangiales</taxon>
        <taxon>Streptosporangiaceae</taxon>
        <taxon>Nonomuraea</taxon>
    </lineage>
</organism>
<sequence length="235" mass="24790">MDFWSTVGVLFRRWYVVLPAFLLAAGASLMVYRTVPVQYTSHAVIALTLPKNGGVLPYNPKVANPELNPLIVTERGLTAAASILIAALNSPEVATSLGAPPGGEVELSVNNGSSNLEAMANGPLVYVDAKTPSPELSLELVTKVVARARVELRERERQVAAPPETYIVVTDVVAPTAPEPLLARRSRALVVTLALGGMAALTAGYAVESFAVARRTRRTAGPKTAGAAPVRERVS</sequence>
<accession>A0ABN1R6A0</accession>
<gene>
    <name evidence="2" type="ORF">GCM10009560_74300</name>
</gene>
<name>A0ABN1R6A0_9ACTN</name>
<keyword evidence="1" id="KW-1133">Transmembrane helix</keyword>
<proteinExistence type="predicted"/>
<comment type="caution">
    <text evidence="2">The sequence shown here is derived from an EMBL/GenBank/DDBJ whole genome shotgun (WGS) entry which is preliminary data.</text>
</comment>
<evidence type="ECO:0000313" key="3">
    <source>
        <dbReference type="Proteomes" id="UP001501578"/>
    </source>
</evidence>
<dbReference type="RefSeq" id="WP_343955005.1">
    <property type="nucleotide sequence ID" value="NZ_BAAAHQ010000054.1"/>
</dbReference>
<dbReference type="Proteomes" id="UP001501578">
    <property type="component" value="Unassembled WGS sequence"/>
</dbReference>
<feature type="transmembrane region" description="Helical" evidence="1">
    <location>
        <begin position="12"/>
        <end position="32"/>
    </location>
</feature>
<evidence type="ECO:0008006" key="4">
    <source>
        <dbReference type="Google" id="ProtNLM"/>
    </source>
</evidence>
<evidence type="ECO:0000256" key="1">
    <source>
        <dbReference type="SAM" id="Phobius"/>
    </source>
</evidence>
<evidence type="ECO:0000313" key="2">
    <source>
        <dbReference type="EMBL" id="GAA0952493.1"/>
    </source>
</evidence>